<reference evidence="13" key="1">
    <citation type="submission" date="2010-08" db="EMBL/GenBank/DDBJ databases">
        <authorList>
            <consortium name="Caenorhabditis japonica Sequencing Consortium"/>
            <person name="Wilson R.K."/>
        </authorList>
    </citation>
    <scope>NUCLEOTIDE SEQUENCE [LARGE SCALE GENOMIC DNA]</scope>
    <source>
        <strain evidence="13">DF5081</strain>
    </source>
</reference>
<accession>A0A8R1DL83</accession>
<dbReference type="PANTHER" id="PTHR16276">
    <property type="entry name" value="PENTATRICOPEPTIDE REPEAT DOMAIN-CONTAINING PROTEIN 3"/>
    <property type="match status" value="1"/>
</dbReference>
<evidence type="ECO:0000256" key="8">
    <source>
        <dbReference type="ARBA" id="ARBA00022980"/>
    </source>
</evidence>
<evidence type="ECO:0000256" key="6">
    <source>
        <dbReference type="ARBA" id="ARBA00022884"/>
    </source>
</evidence>
<evidence type="ECO:0000256" key="4">
    <source>
        <dbReference type="ARBA" id="ARBA00022737"/>
    </source>
</evidence>
<evidence type="ECO:0000256" key="9">
    <source>
        <dbReference type="ARBA" id="ARBA00023128"/>
    </source>
</evidence>
<dbReference type="Pfam" id="PF22330">
    <property type="entry name" value="Rib_mS39_PPR"/>
    <property type="match status" value="1"/>
</dbReference>
<dbReference type="AlphaFoldDB" id="A0A8R1DL83"/>
<evidence type="ECO:0000313" key="13">
    <source>
        <dbReference type="Proteomes" id="UP000005237"/>
    </source>
</evidence>
<keyword evidence="5" id="KW-0810">Translation regulation</keyword>
<keyword evidence="9" id="KW-0496">Mitochondrion</keyword>
<protein>
    <recommendedName>
        <fullName evidence="11">Small ribosomal subunit protein mS39</fullName>
    </recommendedName>
</protein>
<dbReference type="GO" id="GO:0005840">
    <property type="term" value="C:ribosome"/>
    <property type="evidence" value="ECO:0007669"/>
    <property type="project" value="UniProtKB-KW"/>
</dbReference>
<organism evidence="12 13">
    <name type="scientific">Caenorhabditis japonica</name>
    <dbReference type="NCBI Taxonomy" id="281687"/>
    <lineage>
        <taxon>Eukaryota</taxon>
        <taxon>Metazoa</taxon>
        <taxon>Ecdysozoa</taxon>
        <taxon>Nematoda</taxon>
        <taxon>Chromadorea</taxon>
        <taxon>Rhabditida</taxon>
        <taxon>Rhabditina</taxon>
        <taxon>Rhabditomorpha</taxon>
        <taxon>Rhabditoidea</taxon>
        <taxon>Rhabditidae</taxon>
        <taxon>Peloderinae</taxon>
        <taxon>Caenorhabditis</taxon>
    </lineage>
</organism>
<evidence type="ECO:0000256" key="3">
    <source>
        <dbReference type="ARBA" id="ARBA00022730"/>
    </source>
</evidence>
<comment type="similarity">
    <text evidence="2">Belongs to the mitochondrion-specific ribosomal protein mS39 family.</text>
</comment>
<keyword evidence="6" id="KW-0694">RNA-binding</keyword>
<evidence type="ECO:0000256" key="10">
    <source>
        <dbReference type="ARBA" id="ARBA00023274"/>
    </source>
</evidence>
<dbReference type="InterPro" id="IPR002885">
    <property type="entry name" value="PPR_rpt"/>
</dbReference>
<evidence type="ECO:0000256" key="1">
    <source>
        <dbReference type="ARBA" id="ARBA00004173"/>
    </source>
</evidence>
<keyword evidence="8" id="KW-0689">Ribosomal protein</keyword>
<evidence type="ECO:0000313" key="12">
    <source>
        <dbReference type="EnsemblMetazoa" id="CJA05489.1"/>
    </source>
</evidence>
<dbReference type="InterPro" id="IPR055063">
    <property type="entry name" value="Rib_mS39_PPR"/>
</dbReference>
<dbReference type="Pfam" id="PF13812">
    <property type="entry name" value="PPR_3"/>
    <property type="match status" value="1"/>
</dbReference>
<dbReference type="GO" id="GO:1990904">
    <property type="term" value="C:ribonucleoprotein complex"/>
    <property type="evidence" value="ECO:0007669"/>
    <property type="project" value="UniProtKB-KW"/>
</dbReference>
<reference evidence="12" key="2">
    <citation type="submission" date="2022-06" db="UniProtKB">
        <authorList>
            <consortium name="EnsemblMetazoa"/>
        </authorList>
    </citation>
    <scope>IDENTIFICATION</scope>
    <source>
        <strain evidence="12">DF5081</strain>
    </source>
</reference>
<keyword evidence="3" id="KW-0699">rRNA-binding</keyword>
<keyword evidence="13" id="KW-1185">Reference proteome</keyword>
<keyword evidence="10" id="KW-0687">Ribonucleoprotein</keyword>
<name>A0A8R1DL83_CAEJA</name>
<dbReference type="PANTHER" id="PTHR16276:SF1">
    <property type="entry name" value="SMALL RIBOSOMAL SUBUNIT PROTEIN MS39"/>
    <property type="match status" value="1"/>
</dbReference>
<keyword evidence="7" id="KW-0809">Transit peptide</keyword>
<dbReference type="Proteomes" id="UP000005237">
    <property type="component" value="Unassembled WGS sequence"/>
</dbReference>
<comment type="subcellular location">
    <subcellularLocation>
        <location evidence="1">Mitochondrion</location>
    </subcellularLocation>
</comment>
<keyword evidence="4" id="KW-0677">Repeat</keyword>
<evidence type="ECO:0000256" key="2">
    <source>
        <dbReference type="ARBA" id="ARBA00008551"/>
    </source>
</evidence>
<dbReference type="EnsemblMetazoa" id="CJA05489.1">
    <property type="protein sequence ID" value="CJA05489.1"/>
    <property type="gene ID" value="WBGene00124693"/>
</dbReference>
<dbReference type="Gene3D" id="1.25.40.10">
    <property type="entry name" value="Tetratricopeptide repeat domain"/>
    <property type="match status" value="1"/>
</dbReference>
<dbReference type="InterPro" id="IPR037387">
    <property type="entry name" value="PTCD3"/>
</dbReference>
<evidence type="ECO:0000256" key="5">
    <source>
        <dbReference type="ARBA" id="ARBA00022845"/>
    </source>
</evidence>
<evidence type="ECO:0000256" key="7">
    <source>
        <dbReference type="ARBA" id="ARBA00022946"/>
    </source>
</evidence>
<dbReference type="InterPro" id="IPR011990">
    <property type="entry name" value="TPR-like_helical_dom_sf"/>
</dbReference>
<dbReference type="GO" id="GO:0005739">
    <property type="term" value="C:mitochondrion"/>
    <property type="evidence" value="ECO:0007669"/>
    <property type="project" value="UniProtKB-SubCell"/>
</dbReference>
<sequence>MIGRVGLGRVISRSLSTAEPATQSKITIQPAIERSPTDLLNALSETVGPDRTAPHFAYIDDPITIPSTQNAKKTYFMAKEFGKRAARELAAEWPTLFAFDRDQPRLPAFRPQHHPDPLKVEPTDKNLLEMIESRKVLDACMLYERMRSENIDVSEKTQMELFRTVAYYNSQNIPFSEWSEWAGMRNYGEYSNAEWKSGGVADLLFETLPRNDETVSIMIAGLCKFSNHSSLSRARELFKEHKAAGGKLRREAFDALIEVSNYSVAKKLIQEMAEAKINPSVRTFQALLTSAARTAKFEERIKAFTEVIGEMQAVGVEPSLSCYYVIAKNLIDNNLLDKEKRESEENKAKYGRQLTVAVSWCNEIQKQIEEKNLSPITATCNLFFAEAMGIHYRAANVQLAENLLSIYESKKNQVQMPAFTVESTFYNRYLQLIIEQTSSLTKIHELYKSMVPRLVGVNNSLSALVFRKLSASSDKNWALLRRVIVDGIAAGQMNGILGEEMRKQLCNVQLHVRNHCI</sequence>
<dbReference type="GO" id="GO:0006417">
    <property type="term" value="P:regulation of translation"/>
    <property type="evidence" value="ECO:0007669"/>
    <property type="project" value="UniProtKB-KW"/>
</dbReference>
<proteinExistence type="inferred from homology"/>
<dbReference type="GO" id="GO:0032543">
    <property type="term" value="P:mitochondrial translation"/>
    <property type="evidence" value="ECO:0007669"/>
    <property type="project" value="InterPro"/>
</dbReference>
<dbReference type="GO" id="GO:0019843">
    <property type="term" value="F:rRNA binding"/>
    <property type="evidence" value="ECO:0007669"/>
    <property type="project" value="UniProtKB-KW"/>
</dbReference>
<dbReference type="GO" id="GO:0043024">
    <property type="term" value="F:ribosomal small subunit binding"/>
    <property type="evidence" value="ECO:0007669"/>
    <property type="project" value="InterPro"/>
</dbReference>
<evidence type="ECO:0000256" key="11">
    <source>
        <dbReference type="ARBA" id="ARBA00035134"/>
    </source>
</evidence>